<evidence type="ECO:0000259" key="10">
    <source>
        <dbReference type="Pfam" id="PF19425"/>
    </source>
</evidence>
<keyword evidence="8" id="KW-0812">Transmembrane</keyword>
<dbReference type="GO" id="GO:0004222">
    <property type="term" value="F:metalloendopeptidase activity"/>
    <property type="evidence" value="ECO:0007669"/>
    <property type="project" value="TreeGrafter"/>
</dbReference>
<keyword evidence="5" id="KW-0378">Hydrolase</keyword>
<evidence type="ECO:0000256" key="6">
    <source>
        <dbReference type="ARBA" id="ARBA00022833"/>
    </source>
</evidence>
<sequence length="443" mass="48132">MKQQKRAILADLLRYRETRPGPFWASTGVAAVAIFGMVAAFGTASETISTPIIQKSYVEELGVAVTALHSASAGEFVREEQIRRSDTATTLFSRLGVDDTATLSTLRALPGADMLFRQIVPGKTVTALADRDGVLQSLVFPLAGNQARALFVQRMGDTFSITEKAIPLDTQVIMKSGEIRHSLFGATDDAGIPDAVATQLADIFSGDIDFHRDLQRGDRFSVVYESISSMGKQIRAGRILAAEFINEGRQYKAVWFGDGQHGGGYYTPDGRSLRKAFLRSPLEFSRVTSGFTSARFHPVLNKWRAHKGVDYGAPVGTRVRATANGSIEFVGNRGGYGKVVILRHQGHYSTLYGHLSGFAAGMKVGRHISQGEVIAYTGATGLASGPHLHYEFRVDGIHKNPLTVALPEAPALTPDQLATFRQTASRELARVDMIRDFNLTALD</sequence>
<dbReference type="KEGG" id="doe:DENOEST_0350"/>
<evidence type="ECO:0000256" key="8">
    <source>
        <dbReference type="SAM" id="Phobius"/>
    </source>
</evidence>
<feature type="domain" description="M23ase beta-sheet core" evidence="9">
    <location>
        <begin position="305"/>
        <end position="401"/>
    </location>
</feature>
<keyword evidence="8" id="KW-0472">Membrane</keyword>
<evidence type="ECO:0000256" key="2">
    <source>
        <dbReference type="ARBA" id="ARBA00004196"/>
    </source>
</evidence>
<reference evidence="11 12" key="1">
    <citation type="submission" date="2020-03" db="EMBL/GenBank/DDBJ databases">
        <authorList>
            <consortium name="Genoscope - CEA"/>
            <person name="William W."/>
        </authorList>
    </citation>
    <scope>NUCLEOTIDE SEQUENCE [LARGE SCALE GENOMIC DNA]</scope>
    <source>
        <strain evidence="12">DSM 16959</strain>
    </source>
</reference>
<dbReference type="PANTHER" id="PTHR21666:SF288">
    <property type="entry name" value="CELL DIVISION PROTEIN YTFB"/>
    <property type="match status" value="1"/>
</dbReference>
<dbReference type="Pfam" id="PF19425">
    <property type="entry name" value="Csd3_N2"/>
    <property type="match status" value="1"/>
</dbReference>
<keyword evidence="6" id="KW-0862">Zinc</keyword>
<keyword evidence="3" id="KW-0645">Protease</keyword>
<dbReference type="CDD" id="cd12797">
    <property type="entry name" value="M23_peptidase"/>
    <property type="match status" value="1"/>
</dbReference>
<dbReference type="Proteomes" id="UP000515733">
    <property type="component" value="Chromosome"/>
</dbReference>
<name>A0A6S6XXC3_9PROT</name>
<dbReference type="AlphaFoldDB" id="A0A6S6XXC3"/>
<dbReference type="GO" id="GO:0006508">
    <property type="term" value="P:proteolysis"/>
    <property type="evidence" value="ECO:0007669"/>
    <property type="project" value="UniProtKB-KW"/>
</dbReference>
<keyword evidence="12" id="KW-1185">Reference proteome</keyword>
<dbReference type="SUPFAM" id="SSF51261">
    <property type="entry name" value="Duplicated hybrid motif"/>
    <property type="match status" value="1"/>
</dbReference>
<protein>
    <submittedName>
        <fullName evidence="11">Peptidase M23</fullName>
    </submittedName>
</protein>
<evidence type="ECO:0000256" key="3">
    <source>
        <dbReference type="ARBA" id="ARBA00022670"/>
    </source>
</evidence>
<dbReference type="PANTHER" id="PTHR21666">
    <property type="entry name" value="PEPTIDASE-RELATED"/>
    <property type="match status" value="1"/>
</dbReference>
<accession>A0A6S6XXC3</accession>
<dbReference type="InterPro" id="IPR045834">
    <property type="entry name" value="Csd3_N2"/>
</dbReference>
<evidence type="ECO:0000313" key="11">
    <source>
        <dbReference type="EMBL" id="CAB1367522.1"/>
    </source>
</evidence>
<dbReference type="GO" id="GO:0046872">
    <property type="term" value="F:metal ion binding"/>
    <property type="evidence" value="ECO:0007669"/>
    <property type="project" value="UniProtKB-KW"/>
</dbReference>
<dbReference type="GO" id="GO:0030313">
    <property type="term" value="C:cell envelope"/>
    <property type="evidence" value="ECO:0007669"/>
    <property type="project" value="UniProtKB-SubCell"/>
</dbReference>
<evidence type="ECO:0000259" key="9">
    <source>
        <dbReference type="Pfam" id="PF01551"/>
    </source>
</evidence>
<evidence type="ECO:0000256" key="5">
    <source>
        <dbReference type="ARBA" id="ARBA00022801"/>
    </source>
</evidence>
<comment type="cofactor">
    <cofactor evidence="1">
        <name>Zn(2+)</name>
        <dbReference type="ChEBI" id="CHEBI:29105"/>
    </cofactor>
</comment>
<dbReference type="InterPro" id="IPR016047">
    <property type="entry name" value="M23ase_b-sheet_dom"/>
</dbReference>
<proteinExistence type="predicted"/>
<evidence type="ECO:0000256" key="1">
    <source>
        <dbReference type="ARBA" id="ARBA00001947"/>
    </source>
</evidence>
<evidence type="ECO:0000313" key="12">
    <source>
        <dbReference type="Proteomes" id="UP000515733"/>
    </source>
</evidence>
<dbReference type="InterPro" id="IPR050570">
    <property type="entry name" value="Cell_wall_metabolism_enzyme"/>
</dbReference>
<dbReference type="Gene3D" id="3.10.450.350">
    <property type="match status" value="2"/>
</dbReference>
<feature type="transmembrane region" description="Helical" evidence="8">
    <location>
        <begin position="21"/>
        <end position="42"/>
    </location>
</feature>
<organism evidence="11 12">
    <name type="scientific">Denitratisoma oestradiolicum</name>
    <dbReference type="NCBI Taxonomy" id="311182"/>
    <lineage>
        <taxon>Bacteria</taxon>
        <taxon>Pseudomonadati</taxon>
        <taxon>Pseudomonadota</taxon>
        <taxon>Betaproteobacteria</taxon>
        <taxon>Nitrosomonadales</taxon>
        <taxon>Sterolibacteriaceae</taxon>
        <taxon>Denitratisoma</taxon>
    </lineage>
</organism>
<comment type="subcellular location">
    <subcellularLocation>
        <location evidence="2">Cell envelope</location>
    </subcellularLocation>
</comment>
<dbReference type="Pfam" id="PF01551">
    <property type="entry name" value="Peptidase_M23"/>
    <property type="match status" value="1"/>
</dbReference>
<gene>
    <name evidence="11" type="ORF">DENOEST_0350</name>
</gene>
<dbReference type="InterPro" id="IPR011055">
    <property type="entry name" value="Dup_hybrid_motif"/>
</dbReference>
<keyword evidence="7" id="KW-0482">Metalloprotease</keyword>
<keyword evidence="8" id="KW-1133">Transmembrane helix</keyword>
<evidence type="ECO:0000256" key="4">
    <source>
        <dbReference type="ARBA" id="ARBA00022723"/>
    </source>
</evidence>
<dbReference type="Gene3D" id="2.70.70.10">
    <property type="entry name" value="Glucose Permease (Domain IIA)"/>
    <property type="match status" value="1"/>
</dbReference>
<feature type="domain" description="Csd3-like second N-terminal" evidence="10">
    <location>
        <begin position="176"/>
        <end position="291"/>
    </location>
</feature>
<dbReference type="EMBL" id="LR778301">
    <property type="protein sequence ID" value="CAB1367522.1"/>
    <property type="molecule type" value="Genomic_DNA"/>
</dbReference>
<evidence type="ECO:0000256" key="7">
    <source>
        <dbReference type="ARBA" id="ARBA00023049"/>
    </source>
</evidence>
<keyword evidence="4" id="KW-0479">Metal-binding</keyword>